<protein>
    <submittedName>
        <fullName evidence="2">Cell division protein FtsA</fullName>
    </submittedName>
</protein>
<dbReference type="PANTHER" id="PTHR32432:SF3">
    <property type="entry name" value="ETHANOLAMINE UTILIZATION PROTEIN EUTJ"/>
    <property type="match status" value="1"/>
</dbReference>
<evidence type="ECO:0000313" key="3">
    <source>
        <dbReference type="Proteomes" id="UP000009226"/>
    </source>
</evidence>
<dbReference type="InterPro" id="IPR050696">
    <property type="entry name" value="FtsA/MreB"/>
</dbReference>
<dbReference type="InterPro" id="IPR043129">
    <property type="entry name" value="ATPase_NBD"/>
</dbReference>
<keyword evidence="3" id="KW-1185">Reference proteome</keyword>
<organism evidence="2 3">
    <name type="scientific">Desulfotomaculum nigrificans (strain DSM 14880 / VKM B-2319 / CO-1-SRB)</name>
    <name type="common">Desulfotomaculum carboxydivorans</name>
    <dbReference type="NCBI Taxonomy" id="868595"/>
    <lineage>
        <taxon>Bacteria</taxon>
        <taxon>Bacillati</taxon>
        <taxon>Bacillota</taxon>
        <taxon>Clostridia</taxon>
        <taxon>Eubacteriales</taxon>
        <taxon>Desulfotomaculaceae</taxon>
        <taxon>Desulfotomaculum</taxon>
    </lineage>
</organism>
<dbReference type="Gene3D" id="3.30.420.40">
    <property type="match status" value="2"/>
</dbReference>
<feature type="domain" description="SHS2" evidence="1">
    <location>
        <begin position="12"/>
        <end position="210"/>
    </location>
</feature>
<dbReference type="RefSeq" id="WP_003540127.1">
    <property type="nucleotide sequence ID" value="NC_015565.1"/>
</dbReference>
<sequence length="624" mass="67880">MPKPVYDQNNIVFALDIGTRTVIGLVVAVKNGTFKILAQSMVEHQSRAMLDGQIHDIPRVAEAVHRVKHELEKKLKFELKRVAIAAAGRSLKTRQCRVEQELAEDVEIDSLMVHSLELMGVQQAQRLLESELYQGEKEKFFCVGHSVLAYYLNDFSITNLIGHRGQKIAADILATFLPASVVNSLYAVLGRVNLEPLSLTLEPIAACEVVIPEELRLLNLALVDVGAGTSDIAITKDGAVQAYGMVPTAGDEITELIVQALMVDFMTAEQIKRNLAQGGKIKYKDILGIEYTTTSEEILAIIDPAVEKLAEEISHNILELNGQVAPKSVMCVGGGAQVPTLVNRIARKLGLAEQRVVLRNRSHVKILDGLKKKELAGPEGVTVVGIAAVASKRIGQNFINITVNGQVFCLFNTANMNVIKALGFLEFDPGDLLGHNGKDLRFTLNGKPHIVYGEMRQPAVIKVNGEIANLQTTVKDGDVIEVTRAVNGKDATAKVADFLPAQVSGAAQVVCILNGQPAGPDQPIADGDVLEITWPGEPESVISEKIVNQVTRESKAAQDNAININVNGQAIIMKGKQEYILVDIFNYIDIDVTKYSGMVQITRNGEPCEYTDIIQDGDHIEISI</sequence>
<evidence type="ECO:0000313" key="2">
    <source>
        <dbReference type="EMBL" id="AEF93739.1"/>
    </source>
</evidence>
<dbReference type="KEGG" id="dca:Desca_0859"/>
<dbReference type="SMART" id="SM00842">
    <property type="entry name" value="FtsA"/>
    <property type="match status" value="1"/>
</dbReference>
<gene>
    <name evidence="2" type="ordered locus">Desca_0859</name>
</gene>
<dbReference type="InterPro" id="IPR016155">
    <property type="entry name" value="Mopterin_synth/thiamin_S_b"/>
</dbReference>
<dbReference type="GO" id="GO:0051301">
    <property type="term" value="P:cell division"/>
    <property type="evidence" value="ECO:0007669"/>
    <property type="project" value="UniProtKB-KW"/>
</dbReference>
<dbReference type="Proteomes" id="UP000009226">
    <property type="component" value="Chromosome"/>
</dbReference>
<dbReference type="PANTHER" id="PTHR32432">
    <property type="entry name" value="CELL DIVISION PROTEIN FTSA-RELATED"/>
    <property type="match status" value="1"/>
</dbReference>
<evidence type="ECO:0000259" key="1">
    <source>
        <dbReference type="SMART" id="SM00842"/>
    </source>
</evidence>
<keyword evidence="2" id="KW-0131">Cell cycle</keyword>
<dbReference type="eggNOG" id="COG0849">
    <property type="taxonomic scope" value="Bacteria"/>
</dbReference>
<reference evidence="2 3" key="1">
    <citation type="submission" date="2011-05" db="EMBL/GenBank/DDBJ databases">
        <title>Complete sequence of Desulfotomaculum carboxydivorans CO-1-SRB.</title>
        <authorList>
            <consortium name="US DOE Joint Genome Institute"/>
            <person name="Lucas S."/>
            <person name="Han J."/>
            <person name="Lapidus A."/>
            <person name="Cheng J.-F."/>
            <person name="Goodwin L."/>
            <person name="Pitluck S."/>
            <person name="Peters L."/>
            <person name="Mikhailova N."/>
            <person name="Lu M."/>
            <person name="Han C."/>
            <person name="Tapia R."/>
            <person name="Land M."/>
            <person name="Hauser L."/>
            <person name="Kyrpides N."/>
            <person name="Ivanova N."/>
            <person name="Pagani I."/>
            <person name="Stams A."/>
            <person name="Plugge C."/>
            <person name="Muyzer G."/>
            <person name="Kuever J."/>
            <person name="Parshina S."/>
            <person name="Ivanova A."/>
            <person name="Nazina T."/>
            <person name="Woyke T."/>
        </authorList>
    </citation>
    <scope>NUCLEOTIDE SEQUENCE [LARGE SCALE GENOMIC DNA]</scope>
    <source>
        <strain evidence="3">DSM 14880 / VKM B-2319 / CO-1-SRB</strain>
    </source>
</reference>
<dbReference type="EMBL" id="CP002736">
    <property type="protein sequence ID" value="AEF93739.1"/>
    <property type="molecule type" value="Genomic_DNA"/>
</dbReference>
<dbReference type="InterPro" id="IPR003494">
    <property type="entry name" value="SHS2_FtsA"/>
</dbReference>
<keyword evidence="2" id="KW-0132">Cell division</keyword>
<dbReference type="HOGENOM" id="CLU_010661_1_0_9"/>
<dbReference type="Pfam" id="PF14450">
    <property type="entry name" value="FtsA"/>
    <property type="match status" value="1"/>
</dbReference>
<dbReference type="CDD" id="cd24004">
    <property type="entry name" value="ASKHA_NBD_PilM-like"/>
    <property type="match status" value="1"/>
</dbReference>
<accession>F6B9G3</accession>
<dbReference type="STRING" id="868595.Desca_0859"/>
<dbReference type="SUPFAM" id="SSF54285">
    <property type="entry name" value="MoaD/ThiS"/>
    <property type="match status" value="1"/>
</dbReference>
<name>F6B9G3_DESCC</name>
<proteinExistence type="predicted"/>
<dbReference type="AlphaFoldDB" id="F6B9G3"/>
<dbReference type="SUPFAM" id="SSF53067">
    <property type="entry name" value="Actin-like ATPase domain"/>
    <property type="match status" value="2"/>
</dbReference>